<evidence type="ECO:0000313" key="2">
    <source>
        <dbReference type="EMBL" id="KAG5393663.1"/>
    </source>
</evidence>
<dbReference type="Proteomes" id="UP000823674">
    <property type="component" value="Chromosome A06"/>
</dbReference>
<evidence type="ECO:0000313" key="3">
    <source>
        <dbReference type="Proteomes" id="UP000823674"/>
    </source>
</evidence>
<dbReference type="EMBL" id="JADBGQ010000006">
    <property type="protein sequence ID" value="KAG5393663.1"/>
    <property type="molecule type" value="Genomic_DNA"/>
</dbReference>
<accession>A0ABQ7M4E9</accession>
<organism evidence="2 3">
    <name type="scientific">Brassica rapa subsp. trilocularis</name>
    <dbReference type="NCBI Taxonomy" id="1813537"/>
    <lineage>
        <taxon>Eukaryota</taxon>
        <taxon>Viridiplantae</taxon>
        <taxon>Streptophyta</taxon>
        <taxon>Embryophyta</taxon>
        <taxon>Tracheophyta</taxon>
        <taxon>Spermatophyta</taxon>
        <taxon>Magnoliopsida</taxon>
        <taxon>eudicotyledons</taxon>
        <taxon>Gunneridae</taxon>
        <taxon>Pentapetalae</taxon>
        <taxon>rosids</taxon>
        <taxon>malvids</taxon>
        <taxon>Brassicales</taxon>
        <taxon>Brassicaceae</taxon>
        <taxon>Brassiceae</taxon>
        <taxon>Brassica</taxon>
    </lineage>
</organism>
<feature type="region of interest" description="Disordered" evidence="1">
    <location>
        <begin position="42"/>
        <end position="70"/>
    </location>
</feature>
<name>A0ABQ7M4E9_BRACM</name>
<protein>
    <submittedName>
        <fullName evidence="2">Uncharacterized protein</fullName>
    </submittedName>
</protein>
<reference evidence="2 3" key="1">
    <citation type="submission" date="2021-03" db="EMBL/GenBank/DDBJ databases">
        <authorList>
            <person name="King G.J."/>
            <person name="Bancroft I."/>
            <person name="Baten A."/>
            <person name="Bloomfield J."/>
            <person name="Borpatragohain P."/>
            <person name="He Z."/>
            <person name="Irish N."/>
            <person name="Irwin J."/>
            <person name="Liu K."/>
            <person name="Mauleon R.P."/>
            <person name="Moore J."/>
            <person name="Morris R."/>
            <person name="Ostergaard L."/>
            <person name="Wang B."/>
            <person name="Wells R."/>
        </authorList>
    </citation>
    <scope>NUCLEOTIDE SEQUENCE [LARGE SCALE GENOMIC DNA]</scope>
    <source>
        <strain evidence="2">R-o-18</strain>
        <tissue evidence="2">Leaf</tissue>
    </source>
</reference>
<proteinExistence type="predicted"/>
<gene>
    <name evidence="2" type="primary">A06g506450.1_BraROA</name>
    <name evidence="2" type="ORF">IGI04_023626</name>
</gene>
<feature type="compositionally biased region" description="Basic and acidic residues" evidence="1">
    <location>
        <begin position="47"/>
        <end position="56"/>
    </location>
</feature>
<comment type="caution">
    <text evidence="2">The sequence shown here is derived from an EMBL/GenBank/DDBJ whole genome shotgun (WGS) entry which is preliminary data.</text>
</comment>
<evidence type="ECO:0000256" key="1">
    <source>
        <dbReference type="SAM" id="MobiDB-lite"/>
    </source>
</evidence>
<sequence length="100" mass="11528">MNQERLPVQVELQQEPQIMMRVPRALVEFVSRKYSVLLPMFSKGRKHGGDERERSRQARGSSEIEDTPVTSCEGSDYLRCISEIESVLVLPELYIESSDR</sequence>
<keyword evidence="3" id="KW-1185">Reference proteome</keyword>